<dbReference type="SUPFAM" id="SSF142433">
    <property type="entry name" value="CinA-like"/>
    <property type="match status" value="1"/>
</dbReference>
<organism evidence="2">
    <name type="scientific">marine metagenome</name>
    <dbReference type="NCBI Taxonomy" id="408172"/>
    <lineage>
        <taxon>unclassified sequences</taxon>
        <taxon>metagenomes</taxon>
        <taxon>ecological metagenomes</taxon>
    </lineage>
</organism>
<accession>A0A382TP86</accession>
<reference evidence="2" key="1">
    <citation type="submission" date="2018-05" db="EMBL/GenBank/DDBJ databases">
        <authorList>
            <person name="Lanie J.A."/>
            <person name="Ng W.-L."/>
            <person name="Kazmierczak K.M."/>
            <person name="Andrzejewski T.M."/>
            <person name="Davidsen T.M."/>
            <person name="Wayne K.J."/>
            <person name="Tettelin H."/>
            <person name="Glass J.I."/>
            <person name="Rusch D."/>
            <person name="Podicherti R."/>
            <person name="Tsui H.-C.T."/>
            <person name="Winkler M.E."/>
        </authorList>
    </citation>
    <scope>NUCLEOTIDE SEQUENCE</scope>
</reference>
<dbReference type="EMBL" id="UINC01138139">
    <property type="protein sequence ID" value="SVD23894.1"/>
    <property type="molecule type" value="Genomic_DNA"/>
</dbReference>
<dbReference type="Pfam" id="PF02464">
    <property type="entry name" value="CinA"/>
    <property type="match status" value="1"/>
</dbReference>
<proteinExistence type="predicted"/>
<dbReference type="InterPro" id="IPR008136">
    <property type="entry name" value="CinA_C"/>
</dbReference>
<evidence type="ECO:0000313" key="2">
    <source>
        <dbReference type="EMBL" id="SVD23894.1"/>
    </source>
</evidence>
<dbReference type="AlphaFoldDB" id="A0A382TP86"/>
<name>A0A382TP86_9ZZZZ</name>
<protein>
    <recommendedName>
        <fullName evidence="1">CinA C-terminal domain-containing protein</fullName>
    </recommendedName>
</protein>
<evidence type="ECO:0000259" key="1">
    <source>
        <dbReference type="Pfam" id="PF02464"/>
    </source>
</evidence>
<dbReference type="InterPro" id="IPR036653">
    <property type="entry name" value="CinA-like_C"/>
</dbReference>
<dbReference type="Gene3D" id="3.90.950.20">
    <property type="entry name" value="CinA-like"/>
    <property type="match status" value="1"/>
</dbReference>
<feature type="non-terminal residue" evidence="2">
    <location>
        <position position="120"/>
    </location>
</feature>
<sequence length="120" mass="12359">MVSMYPYSISKIANQLIEICKLKDLKIATAESCTGGLIAGSLTAISGSSAVFERGFNTYSNQSKCELLNVSFDDIVTFGAVSEQVAGKMAEGALNNSPVHLTAAVTGIAGPDGGSPDKPV</sequence>
<feature type="domain" description="CinA C-terminal" evidence="1">
    <location>
        <begin position="11"/>
        <end position="120"/>
    </location>
</feature>
<gene>
    <name evidence="2" type="ORF">METZ01_LOCUS376748</name>
</gene>
<dbReference type="NCBIfam" id="TIGR00199">
    <property type="entry name" value="PncC_domain"/>
    <property type="match status" value="1"/>
</dbReference>